<dbReference type="AlphaFoldDB" id="A0A7S3V781"/>
<feature type="compositionally biased region" description="Polar residues" evidence="1">
    <location>
        <begin position="255"/>
        <end position="272"/>
    </location>
</feature>
<dbReference type="SUPFAM" id="SSF48403">
    <property type="entry name" value="Ankyrin repeat"/>
    <property type="match status" value="1"/>
</dbReference>
<protein>
    <submittedName>
        <fullName evidence="2">Uncharacterized protein</fullName>
    </submittedName>
</protein>
<reference evidence="2" key="1">
    <citation type="submission" date="2021-01" db="EMBL/GenBank/DDBJ databases">
        <authorList>
            <person name="Corre E."/>
            <person name="Pelletier E."/>
            <person name="Niang G."/>
            <person name="Scheremetjew M."/>
            <person name="Finn R."/>
            <person name="Kale V."/>
            <person name="Holt S."/>
            <person name="Cochrane G."/>
            <person name="Meng A."/>
            <person name="Brown T."/>
            <person name="Cohen L."/>
        </authorList>
    </citation>
    <scope>NUCLEOTIDE SEQUENCE</scope>
    <source>
        <strain evidence="2">MM31A-1</strain>
    </source>
</reference>
<evidence type="ECO:0000313" key="2">
    <source>
        <dbReference type="EMBL" id="CAE0461969.1"/>
    </source>
</evidence>
<feature type="compositionally biased region" description="Low complexity" evidence="1">
    <location>
        <begin position="9"/>
        <end position="21"/>
    </location>
</feature>
<dbReference type="Gene3D" id="1.25.40.20">
    <property type="entry name" value="Ankyrin repeat-containing domain"/>
    <property type="match status" value="1"/>
</dbReference>
<gene>
    <name evidence="2" type="ORF">CDEB00056_LOCUS6810</name>
</gene>
<name>A0A7S3V781_9STRA</name>
<accession>A0A7S3V781</accession>
<feature type="region of interest" description="Disordered" evidence="1">
    <location>
        <begin position="248"/>
        <end position="272"/>
    </location>
</feature>
<evidence type="ECO:0000256" key="1">
    <source>
        <dbReference type="SAM" id="MobiDB-lite"/>
    </source>
</evidence>
<proteinExistence type="predicted"/>
<feature type="region of interest" description="Disordered" evidence="1">
    <location>
        <begin position="1"/>
        <end position="28"/>
    </location>
</feature>
<sequence>MPFTIETNSSRYSCSDASSYDNTTDSTEQQPPLFRLVKRSKWGKLRFALQNIDSTICPEHFMDETGLTLLGVALGFHAPLDIIKNIIQSDRSQVEEVDMFGANSLHLACLNGSSPSSVDFILKEFKNLESAKDRDGRVPLHHAVECICRDEIDFAEGMKVVQLLCNANPILIHACDFNNNSPSDLVYEAMFKAAPKRGDCQARNLKNLSRTLRKMSVAVYKQKKSIWESKHERYDNCMRNFIAGDKMEEEDKTQQTDPSTDISTSVTSCSFY</sequence>
<dbReference type="EMBL" id="HBIO01008896">
    <property type="protein sequence ID" value="CAE0461969.1"/>
    <property type="molecule type" value="Transcribed_RNA"/>
</dbReference>
<organism evidence="2">
    <name type="scientific">Chaetoceros debilis</name>
    <dbReference type="NCBI Taxonomy" id="122233"/>
    <lineage>
        <taxon>Eukaryota</taxon>
        <taxon>Sar</taxon>
        <taxon>Stramenopiles</taxon>
        <taxon>Ochrophyta</taxon>
        <taxon>Bacillariophyta</taxon>
        <taxon>Coscinodiscophyceae</taxon>
        <taxon>Chaetocerotophycidae</taxon>
        <taxon>Chaetocerotales</taxon>
        <taxon>Chaetocerotaceae</taxon>
        <taxon>Chaetoceros</taxon>
    </lineage>
</organism>
<dbReference type="InterPro" id="IPR036770">
    <property type="entry name" value="Ankyrin_rpt-contain_sf"/>
</dbReference>